<gene>
    <name evidence="2" type="ORF">LMXM_27_0850</name>
</gene>
<protein>
    <submittedName>
        <fullName evidence="2">Uncharacterized protein</fullName>
    </submittedName>
</protein>
<dbReference type="VEuPathDB" id="TriTrypDB:LmxM.27.0850"/>
<dbReference type="PhylomeDB" id="E9AYY7"/>
<evidence type="ECO:0000313" key="2">
    <source>
        <dbReference type="EMBL" id="CBZ28181.1"/>
    </source>
</evidence>
<proteinExistence type="predicted"/>
<dbReference type="Proteomes" id="UP000007259">
    <property type="component" value="Chromosome 27"/>
</dbReference>
<name>E9AYY7_LEIMU</name>
<keyword evidence="3" id="KW-1185">Reference proteome</keyword>
<dbReference type="KEGG" id="lmi:LMXM_27_0850"/>
<feature type="region of interest" description="Disordered" evidence="1">
    <location>
        <begin position="107"/>
        <end position="151"/>
    </location>
</feature>
<evidence type="ECO:0000313" key="3">
    <source>
        <dbReference type="Proteomes" id="UP000007259"/>
    </source>
</evidence>
<sequence>MGMQRPSWWSRPPSARLSMAGAAAVPSEADLNRLRSRLHQSGAIVSSRSVASRADANFDLEVVNVGEGRRATPVEHLLARLEQHGLRRRLVVEDDAAAYAVDVAARADTEESANEDDQVHASREGEAEAPGAVSSCSSGDGAFSSPAPSQTPETREAYYYLCVPCELRLTRISRRPPRWRALEDVHFHFSSAAHRATASWMADDDIDETLRSTPLITPTHYYSRIYVNGVPTLLSRRPGGGDMFYPLPHEQDLVAPSSAVAARDGDRVDYWHGSRTVSNASEASGAPADRFFPPSTLRGAQGGAPVLWHRALPSLYTRTVQVVHRTRSSCLADLPADRRRYRVARTRSRVMVGVDHCRLDEYREQSWMPLHKVPLSLAVYRLRRERLPKPLLARPEYAGPQGQAVPLRCSESAVGTARAADVAHRTVYTQPYHPIAEGSRDYHRQGDAFTTAVPVPTTVFEDECYRVALVSAAEQAHHEGLSHAETSRRLSHSVCRADVASEEINRPVLTLELLMQHTQSTSQSWRPAVGSNTALNSSFVPSTAPPSPSRRSSISHLTSSSSSGSTSSLSSSEHSSTSRSSIHTRKRVKPEGCL</sequence>
<organism evidence="2 3">
    <name type="scientific">Leishmania mexicana (strain MHOM/GT/2001/U1103)</name>
    <dbReference type="NCBI Taxonomy" id="929439"/>
    <lineage>
        <taxon>Eukaryota</taxon>
        <taxon>Discoba</taxon>
        <taxon>Euglenozoa</taxon>
        <taxon>Kinetoplastea</taxon>
        <taxon>Metakinetoplastina</taxon>
        <taxon>Trypanosomatida</taxon>
        <taxon>Trypanosomatidae</taxon>
        <taxon>Leishmaniinae</taxon>
        <taxon>Leishmania</taxon>
    </lineage>
</organism>
<dbReference type="AlphaFoldDB" id="E9AYY7"/>
<dbReference type="GeneID" id="13449880"/>
<evidence type="ECO:0000256" key="1">
    <source>
        <dbReference type="SAM" id="MobiDB-lite"/>
    </source>
</evidence>
<dbReference type="RefSeq" id="XP_003876659.1">
    <property type="nucleotide sequence ID" value="XM_003876610.1"/>
</dbReference>
<feature type="compositionally biased region" description="Low complexity" evidence="1">
    <location>
        <begin position="549"/>
        <end position="581"/>
    </location>
</feature>
<dbReference type="OMA" id="LCVPCEL"/>
<feature type="compositionally biased region" description="Basic and acidic residues" evidence="1">
    <location>
        <begin position="117"/>
        <end position="126"/>
    </location>
</feature>
<feature type="compositionally biased region" description="Low complexity" evidence="1">
    <location>
        <begin position="134"/>
        <end position="145"/>
    </location>
</feature>
<accession>E9AYY7</accession>
<dbReference type="EMBL" id="FR799580">
    <property type="protein sequence ID" value="CBZ28181.1"/>
    <property type="molecule type" value="Genomic_DNA"/>
</dbReference>
<reference evidence="2 3" key="1">
    <citation type="journal article" date="2011" name="Genome Res.">
        <title>Chromosome and gene copy number variation allow major structural change between species and strains of Leishmania.</title>
        <authorList>
            <person name="Rogers M.B."/>
            <person name="Hilley J.D."/>
            <person name="Dickens N.J."/>
            <person name="Wilkes J."/>
            <person name="Bates P.A."/>
            <person name="Depledge D.P."/>
            <person name="Harris D."/>
            <person name="Her Y."/>
            <person name="Herzyk P."/>
            <person name="Imamura H."/>
            <person name="Otto T.D."/>
            <person name="Sanders M."/>
            <person name="Seeger K."/>
            <person name="Dujardin J.C."/>
            <person name="Berriman M."/>
            <person name="Smith D.F."/>
            <person name="Hertz-Fowler C."/>
            <person name="Mottram J.C."/>
        </authorList>
    </citation>
    <scope>NUCLEOTIDE SEQUENCE [LARGE SCALE GENOMIC DNA]</scope>
    <source>
        <strain evidence="2 3">MHOM/GT/2001/U1103</strain>
    </source>
</reference>
<dbReference type="OrthoDB" id="240847at2759"/>
<feature type="region of interest" description="Disordered" evidence="1">
    <location>
        <begin position="536"/>
        <end position="594"/>
    </location>
</feature>